<dbReference type="Gene3D" id="3.30.450.20">
    <property type="entry name" value="PAS domain"/>
    <property type="match status" value="2"/>
</dbReference>
<dbReference type="GO" id="GO:0006355">
    <property type="term" value="P:regulation of DNA-templated transcription"/>
    <property type="evidence" value="ECO:0007669"/>
    <property type="project" value="InterPro"/>
</dbReference>
<dbReference type="AlphaFoldDB" id="T0Z9U6"/>
<dbReference type="InterPro" id="IPR000014">
    <property type="entry name" value="PAS"/>
</dbReference>
<sequence length="182" mass="20373">MTLDPTGKTLMVNESVVTMIGSSEGDLLGKEFPFDALLTPKDREAVNGTFVSASTSRKSQSIDVWITTSDAKRYYLTLRVSPIFDTSGSLLSFVCTAIDMTARYKAQQETEKQKNFVSQIIDALSSIVIVLDEECCIVQCNRALEEFSGFSFDQMRGKRNFHLNFYPPQARPGALKWFQDAL</sequence>
<keyword evidence="5 8" id="KW-0418">Kinase</keyword>
<protein>
    <recommendedName>
        <fullName evidence="2">histidine kinase</fullName>
        <ecNumber evidence="2">2.7.13.3</ecNumber>
    </recommendedName>
</protein>
<feature type="non-terminal residue" evidence="8">
    <location>
        <position position="182"/>
    </location>
</feature>
<dbReference type="InterPro" id="IPR000700">
    <property type="entry name" value="PAS-assoc_C"/>
</dbReference>
<dbReference type="InterPro" id="IPR035965">
    <property type="entry name" value="PAS-like_dom_sf"/>
</dbReference>
<dbReference type="SUPFAM" id="SSF55785">
    <property type="entry name" value="PYP-like sensor domain (PAS domain)"/>
    <property type="match status" value="2"/>
</dbReference>
<keyword evidence="4" id="KW-0808">Transferase</keyword>
<reference evidence="8" key="1">
    <citation type="submission" date="2013-08" db="EMBL/GenBank/DDBJ databases">
        <authorList>
            <person name="Mendez C."/>
            <person name="Richter M."/>
            <person name="Ferrer M."/>
            <person name="Sanchez J."/>
        </authorList>
    </citation>
    <scope>NUCLEOTIDE SEQUENCE</scope>
</reference>
<keyword evidence="3" id="KW-0597">Phosphoprotein</keyword>
<dbReference type="PANTHER" id="PTHR43304:SF1">
    <property type="entry name" value="PAC DOMAIN-CONTAINING PROTEIN"/>
    <property type="match status" value="1"/>
</dbReference>
<dbReference type="NCBIfam" id="TIGR00229">
    <property type="entry name" value="sensory_box"/>
    <property type="match status" value="1"/>
</dbReference>
<evidence type="ECO:0000259" key="7">
    <source>
        <dbReference type="PROSITE" id="PS50113"/>
    </source>
</evidence>
<dbReference type="PROSITE" id="PS50112">
    <property type="entry name" value="PAS"/>
    <property type="match status" value="2"/>
</dbReference>
<evidence type="ECO:0000259" key="6">
    <source>
        <dbReference type="PROSITE" id="PS50112"/>
    </source>
</evidence>
<evidence type="ECO:0000256" key="1">
    <source>
        <dbReference type="ARBA" id="ARBA00000085"/>
    </source>
</evidence>
<dbReference type="InterPro" id="IPR052162">
    <property type="entry name" value="Sensor_kinase/Photoreceptor"/>
</dbReference>
<comment type="caution">
    <text evidence="8">The sequence shown here is derived from an EMBL/GenBank/DDBJ whole genome shotgun (WGS) entry which is preliminary data.</text>
</comment>
<evidence type="ECO:0000313" key="8">
    <source>
        <dbReference type="EMBL" id="EQD41813.1"/>
    </source>
</evidence>
<dbReference type="PANTHER" id="PTHR43304">
    <property type="entry name" value="PHYTOCHROME-LIKE PROTEIN CPH1"/>
    <property type="match status" value="1"/>
</dbReference>
<dbReference type="PROSITE" id="PS50113">
    <property type="entry name" value="PAC"/>
    <property type="match status" value="1"/>
</dbReference>
<feature type="domain" description="PAS" evidence="6">
    <location>
        <begin position="113"/>
        <end position="182"/>
    </location>
</feature>
<evidence type="ECO:0000256" key="2">
    <source>
        <dbReference type="ARBA" id="ARBA00012438"/>
    </source>
</evidence>
<feature type="domain" description="PAS" evidence="6">
    <location>
        <begin position="1"/>
        <end position="58"/>
    </location>
</feature>
<evidence type="ECO:0000256" key="4">
    <source>
        <dbReference type="ARBA" id="ARBA00022679"/>
    </source>
</evidence>
<organism evidence="8">
    <name type="scientific">mine drainage metagenome</name>
    <dbReference type="NCBI Taxonomy" id="410659"/>
    <lineage>
        <taxon>unclassified sequences</taxon>
        <taxon>metagenomes</taxon>
        <taxon>ecological metagenomes</taxon>
    </lineage>
</organism>
<reference evidence="8" key="2">
    <citation type="journal article" date="2014" name="ISME J.">
        <title>Microbial stratification in low pH oxic and suboxic macroscopic growths along an acid mine drainage.</title>
        <authorList>
            <person name="Mendez-Garcia C."/>
            <person name="Mesa V."/>
            <person name="Sprenger R.R."/>
            <person name="Richter M."/>
            <person name="Diez M.S."/>
            <person name="Solano J."/>
            <person name="Bargiela R."/>
            <person name="Golyshina O.V."/>
            <person name="Manteca A."/>
            <person name="Ramos J.L."/>
            <person name="Gallego J.R."/>
            <person name="Llorente I."/>
            <person name="Martins Dos Santos V.A."/>
            <person name="Jensen O.N."/>
            <person name="Pelaez A.I."/>
            <person name="Sanchez J."/>
            <person name="Ferrer M."/>
        </authorList>
    </citation>
    <scope>NUCLEOTIDE SEQUENCE</scope>
</reference>
<gene>
    <name evidence="8" type="ORF">B1A_16084</name>
</gene>
<proteinExistence type="predicted"/>
<dbReference type="EMBL" id="AUZX01011825">
    <property type="protein sequence ID" value="EQD41813.1"/>
    <property type="molecule type" value="Genomic_DNA"/>
</dbReference>
<dbReference type="CDD" id="cd00130">
    <property type="entry name" value="PAS"/>
    <property type="match status" value="2"/>
</dbReference>
<dbReference type="GO" id="GO:0004673">
    <property type="term" value="F:protein histidine kinase activity"/>
    <property type="evidence" value="ECO:0007669"/>
    <property type="project" value="UniProtKB-EC"/>
</dbReference>
<dbReference type="Pfam" id="PF00989">
    <property type="entry name" value="PAS"/>
    <property type="match status" value="1"/>
</dbReference>
<evidence type="ECO:0000256" key="3">
    <source>
        <dbReference type="ARBA" id="ARBA00022553"/>
    </source>
</evidence>
<evidence type="ECO:0000256" key="5">
    <source>
        <dbReference type="ARBA" id="ARBA00022777"/>
    </source>
</evidence>
<dbReference type="Pfam" id="PF13426">
    <property type="entry name" value="PAS_9"/>
    <property type="match status" value="1"/>
</dbReference>
<feature type="domain" description="PAC" evidence="7">
    <location>
        <begin position="60"/>
        <end position="112"/>
    </location>
</feature>
<dbReference type="InterPro" id="IPR013767">
    <property type="entry name" value="PAS_fold"/>
</dbReference>
<comment type="catalytic activity">
    <reaction evidence="1">
        <text>ATP + protein L-histidine = ADP + protein N-phospho-L-histidine.</text>
        <dbReference type="EC" id="2.7.13.3"/>
    </reaction>
</comment>
<dbReference type="EC" id="2.7.13.3" evidence="2"/>
<name>T0Z9U6_9ZZZZ</name>
<accession>T0Z9U6</accession>